<dbReference type="AlphaFoldDB" id="A0AAD3CD13"/>
<protein>
    <submittedName>
        <fullName evidence="2">Uncharacterized protein</fullName>
    </submittedName>
</protein>
<sequence>MGYPWCENCNAPKTDDAYGCCDKEGWATWCERCYLSEPRETCAECKEEFCEKHGILEIYSCCGNHFCGESVGCFSKHKISKREECGHVVCNYQIGECAVCDAETDIERVKELMGNCKSSSLKKYLEQWLEESEKVKKVKNGEEESSRSQEEESEEKESPSEEEEKSEGPKKKAKTSNPQEIIVIDD</sequence>
<proteinExistence type="predicted"/>
<name>A0AAD3CD13_9STRA</name>
<dbReference type="EMBL" id="BLLK01000019">
    <property type="protein sequence ID" value="GFH43867.1"/>
    <property type="molecule type" value="Genomic_DNA"/>
</dbReference>
<keyword evidence="3" id="KW-1185">Reference proteome</keyword>
<evidence type="ECO:0000313" key="3">
    <source>
        <dbReference type="Proteomes" id="UP001054902"/>
    </source>
</evidence>
<evidence type="ECO:0000256" key="1">
    <source>
        <dbReference type="SAM" id="MobiDB-lite"/>
    </source>
</evidence>
<comment type="caution">
    <text evidence="2">The sequence shown here is derived from an EMBL/GenBank/DDBJ whole genome shotgun (WGS) entry which is preliminary data.</text>
</comment>
<reference evidence="2 3" key="1">
    <citation type="journal article" date="2021" name="Sci. Rep.">
        <title>The genome of the diatom Chaetoceros tenuissimus carries an ancient integrated fragment of an extant virus.</title>
        <authorList>
            <person name="Hongo Y."/>
            <person name="Kimura K."/>
            <person name="Takaki Y."/>
            <person name="Yoshida Y."/>
            <person name="Baba S."/>
            <person name="Kobayashi G."/>
            <person name="Nagasaki K."/>
            <person name="Hano T."/>
            <person name="Tomaru Y."/>
        </authorList>
    </citation>
    <scope>NUCLEOTIDE SEQUENCE [LARGE SCALE GENOMIC DNA]</scope>
    <source>
        <strain evidence="2 3">NIES-3715</strain>
    </source>
</reference>
<dbReference type="Proteomes" id="UP001054902">
    <property type="component" value="Unassembled WGS sequence"/>
</dbReference>
<feature type="compositionally biased region" description="Basic and acidic residues" evidence="1">
    <location>
        <begin position="134"/>
        <end position="150"/>
    </location>
</feature>
<accession>A0AAD3CD13</accession>
<evidence type="ECO:0000313" key="2">
    <source>
        <dbReference type="EMBL" id="GFH43867.1"/>
    </source>
</evidence>
<organism evidence="2 3">
    <name type="scientific">Chaetoceros tenuissimus</name>
    <dbReference type="NCBI Taxonomy" id="426638"/>
    <lineage>
        <taxon>Eukaryota</taxon>
        <taxon>Sar</taxon>
        <taxon>Stramenopiles</taxon>
        <taxon>Ochrophyta</taxon>
        <taxon>Bacillariophyta</taxon>
        <taxon>Coscinodiscophyceae</taxon>
        <taxon>Chaetocerotophycidae</taxon>
        <taxon>Chaetocerotales</taxon>
        <taxon>Chaetocerotaceae</taxon>
        <taxon>Chaetoceros</taxon>
    </lineage>
</organism>
<feature type="compositionally biased region" description="Acidic residues" evidence="1">
    <location>
        <begin position="151"/>
        <end position="165"/>
    </location>
</feature>
<feature type="region of interest" description="Disordered" evidence="1">
    <location>
        <begin position="134"/>
        <end position="186"/>
    </location>
</feature>
<gene>
    <name evidence="2" type="ORF">CTEN210_00340</name>
</gene>